<dbReference type="GO" id="GO:0008909">
    <property type="term" value="F:isochorismate synthase activity"/>
    <property type="evidence" value="ECO:0007669"/>
    <property type="project" value="UniProtKB-EC"/>
</dbReference>
<evidence type="ECO:0000256" key="3">
    <source>
        <dbReference type="ARBA" id="ARBA00012824"/>
    </source>
</evidence>
<dbReference type="InterPro" id="IPR015890">
    <property type="entry name" value="Chorismate_C"/>
</dbReference>
<feature type="domain" description="Chorismate-utilising enzyme C-terminal" evidence="6">
    <location>
        <begin position="128"/>
        <end position="397"/>
    </location>
</feature>
<comment type="similarity">
    <text evidence="2">Belongs to the isochorismate synthase family.</text>
</comment>
<accession>A0A1B7KRH3</accession>
<evidence type="ECO:0000256" key="2">
    <source>
        <dbReference type="ARBA" id="ARBA00005297"/>
    </source>
</evidence>
<dbReference type="InterPro" id="IPR004561">
    <property type="entry name" value="IsoChor_synthase"/>
</dbReference>
<dbReference type="InterPro" id="IPR005801">
    <property type="entry name" value="ADC_synthase"/>
</dbReference>
<dbReference type="RefSeq" id="WP_064552332.1">
    <property type="nucleotide sequence ID" value="NZ_LXMA01000034.1"/>
</dbReference>
<sequence>MMKTKTIHHVTAEQLLAEYKEGTSFFLASPRKTLLAQGIFATVPTEGYEHKRMQILDHVKTVLQDAKQRGISDNPIVVGAIPFDHMYPAQLIVPSEVKWSGPLPFGQLNSQIEQSVTNEYEVNPVPSPQEYENAVEQGLRRIKAGDLRKVVLSRSLHLTSSEKVDIPHLLRKLAVHNPNGYTFAAALPERLDREANKDSGTKKNRTLLGASPELLVSKSGLQVIANPLAGSAPRSEDPEEDRRRANALLSSAKNRHEHAVVIEAVANALRPFCKTLNVPEEPSLIHTETMWHLSTVVSGELSSPSITSLELAFALHPTPAVCGTPTPLAKKAIQEIEPFERGFFTGMVGWCDSEGDGEWIVTIRCAEVEDYSLRLFAGAGIVEGSTPEEELAETSAKFRTMLLAMGLNNDIFK</sequence>
<dbReference type="Proteomes" id="UP000078290">
    <property type="component" value="Unassembled WGS sequence"/>
</dbReference>
<evidence type="ECO:0000256" key="4">
    <source>
        <dbReference type="ARBA" id="ARBA00023235"/>
    </source>
</evidence>
<evidence type="ECO:0000259" key="6">
    <source>
        <dbReference type="Pfam" id="PF00425"/>
    </source>
</evidence>
<dbReference type="NCBIfam" id="NF005380">
    <property type="entry name" value="PRK06923.1"/>
    <property type="match status" value="1"/>
</dbReference>
<dbReference type="Gene3D" id="3.60.120.10">
    <property type="entry name" value="Anthranilate synthase"/>
    <property type="match status" value="1"/>
</dbReference>
<dbReference type="SUPFAM" id="SSF56322">
    <property type="entry name" value="ADC synthase"/>
    <property type="match status" value="1"/>
</dbReference>
<evidence type="ECO:0000256" key="5">
    <source>
        <dbReference type="ARBA" id="ARBA00041564"/>
    </source>
</evidence>
<comment type="catalytic activity">
    <reaction evidence="1">
        <text>chorismate = isochorismate</text>
        <dbReference type="Rhea" id="RHEA:18985"/>
        <dbReference type="ChEBI" id="CHEBI:29748"/>
        <dbReference type="ChEBI" id="CHEBI:29780"/>
        <dbReference type="EC" id="5.4.4.2"/>
    </reaction>
</comment>
<dbReference type="AlphaFoldDB" id="A0A1B7KRH3"/>
<keyword evidence="4" id="KW-0413">Isomerase</keyword>
<dbReference type="NCBIfam" id="TIGR00543">
    <property type="entry name" value="isochor_syn"/>
    <property type="match status" value="1"/>
</dbReference>
<evidence type="ECO:0000313" key="7">
    <source>
        <dbReference type="EMBL" id="OAT72549.1"/>
    </source>
</evidence>
<dbReference type="EC" id="5.4.4.2" evidence="3"/>
<dbReference type="GO" id="GO:0009697">
    <property type="term" value="P:salicylic acid biosynthetic process"/>
    <property type="evidence" value="ECO:0007669"/>
    <property type="project" value="TreeGrafter"/>
</dbReference>
<evidence type="ECO:0000313" key="8">
    <source>
        <dbReference type="Proteomes" id="UP000078290"/>
    </source>
</evidence>
<protein>
    <recommendedName>
        <fullName evidence="3">isochorismate synthase</fullName>
        <ecNumber evidence="3">5.4.4.2</ecNumber>
    </recommendedName>
    <alternativeName>
        <fullName evidence="5">Isochorismate mutase</fullName>
    </alternativeName>
</protein>
<reference evidence="8" key="1">
    <citation type="submission" date="2016-05" db="EMBL/GenBank/DDBJ databases">
        <authorList>
            <person name="Wang W."/>
            <person name="Zhu L."/>
        </authorList>
    </citation>
    <scope>NUCLEOTIDE SEQUENCE [LARGE SCALE GENOMIC DNA]</scope>
    <source>
        <strain evidence="8">W-2</strain>
    </source>
</reference>
<dbReference type="PANTHER" id="PTHR42839">
    <property type="entry name" value="ISOCHORISMATE SYNTHASE ENTC"/>
    <property type="match status" value="1"/>
</dbReference>
<name>A0A1B7KRH3_PARTM</name>
<evidence type="ECO:0000256" key="1">
    <source>
        <dbReference type="ARBA" id="ARBA00000799"/>
    </source>
</evidence>
<organism evidence="7 8">
    <name type="scientific">Parageobacillus thermoglucosidasius</name>
    <name type="common">Geobacillus thermoglucosidasius</name>
    <dbReference type="NCBI Taxonomy" id="1426"/>
    <lineage>
        <taxon>Bacteria</taxon>
        <taxon>Bacillati</taxon>
        <taxon>Bacillota</taxon>
        <taxon>Bacilli</taxon>
        <taxon>Bacillales</taxon>
        <taxon>Anoxybacillaceae</taxon>
        <taxon>Parageobacillus</taxon>
    </lineage>
</organism>
<dbReference type="PANTHER" id="PTHR42839:SF2">
    <property type="entry name" value="ISOCHORISMATE SYNTHASE ENTC"/>
    <property type="match status" value="1"/>
</dbReference>
<dbReference type="Pfam" id="PF00425">
    <property type="entry name" value="Chorismate_bind"/>
    <property type="match status" value="1"/>
</dbReference>
<gene>
    <name evidence="7" type="ORF">A7K69_10560</name>
</gene>
<dbReference type="EMBL" id="LXMA01000034">
    <property type="protein sequence ID" value="OAT72549.1"/>
    <property type="molecule type" value="Genomic_DNA"/>
</dbReference>
<comment type="caution">
    <text evidence="7">The sequence shown here is derived from an EMBL/GenBank/DDBJ whole genome shotgun (WGS) entry which is preliminary data.</text>
</comment>
<proteinExistence type="inferred from homology"/>